<dbReference type="Gene3D" id="3.40.630.30">
    <property type="match status" value="1"/>
</dbReference>
<dbReference type="PANTHER" id="PTHR41700:SF1">
    <property type="entry name" value="N-ACETYLTRANSFERASE DOMAIN-CONTAINING PROTEIN"/>
    <property type="match status" value="1"/>
</dbReference>
<dbReference type="InterPro" id="IPR016181">
    <property type="entry name" value="Acyl_CoA_acyltransferase"/>
</dbReference>
<dbReference type="InterPro" id="IPR038764">
    <property type="entry name" value="GNAT_N_AcTrfase_prd"/>
</dbReference>
<evidence type="ECO:0000313" key="2">
    <source>
        <dbReference type="EMBL" id="KIY22837.1"/>
    </source>
</evidence>
<dbReference type="InterPro" id="IPR000182">
    <property type="entry name" value="GNAT_dom"/>
</dbReference>
<sequence length="268" mass="31006">MKKGITIKQITQLDEVKQVQHIEQLVWQMNPIPFHQVYTAVNNGGILIGAYDGDEIIGFLYSFPGYKEGNVYLCSHMLGIHPDYRKNGLGTKMKKLQKDIALQMGYKLIVWTFDPLESANAFLNLHKLGGIGRIYIENHYGVMDDALNSDLPTDRFLVEWWIDSKHVADLRDKSKKTDFPTNVIEYTDKGFPIIADSFNPVTDATVPVPIQFQKMKKEDLQLAIDWRYKTRRWIQQLIADGYAAVDLTQYPEEKINLYRFERVSMLLL</sequence>
<protein>
    <recommendedName>
        <fullName evidence="1">N-acetyltransferase domain-containing protein</fullName>
    </recommendedName>
</protein>
<dbReference type="AlphaFoldDB" id="A0A0D6ZBG6"/>
<dbReference type="OrthoDB" id="9797990at2"/>
<comment type="caution">
    <text evidence="2">The sequence shown here is derived from an EMBL/GenBank/DDBJ whole genome shotgun (WGS) entry which is preliminary data.</text>
</comment>
<name>A0A0D6ZBG6_9BACI</name>
<dbReference type="Pfam" id="PF00583">
    <property type="entry name" value="Acetyltransf_1"/>
    <property type="match status" value="1"/>
</dbReference>
<gene>
    <name evidence="2" type="ORF">UB32_06135</name>
</gene>
<proteinExistence type="predicted"/>
<dbReference type="GO" id="GO:0016747">
    <property type="term" value="F:acyltransferase activity, transferring groups other than amino-acyl groups"/>
    <property type="evidence" value="ECO:0007669"/>
    <property type="project" value="InterPro"/>
</dbReference>
<feature type="domain" description="N-acetyltransferase" evidence="1">
    <location>
        <begin position="5"/>
        <end position="148"/>
    </location>
</feature>
<reference evidence="2 3" key="1">
    <citation type="submission" date="2015-01" db="EMBL/GenBank/DDBJ databases">
        <title>Draft genome sequences of the supercritical CO2 tolerant bacteria Bacillus subterraneus MITOT1 and Bacillus cereus MIT0214.</title>
        <authorList>
            <person name="Peet K.C."/>
            <person name="Thompson J.R."/>
        </authorList>
    </citation>
    <scope>NUCLEOTIDE SEQUENCE [LARGE SCALE GENOMIC DNA]</scope>
    <source>
        <strain evidence="2 3">MITOT1</strain>
    </source>
</reference>
<evidence type="ECO:0000313" key="3">
    <source>
        <dbReference type="Proteomes" id="UP000032512"/>
    </source>
</evidence>
<dbReference type="CDD" id="cd04301">
    <property type="entry name" value="NAT_SF"/>
    <property type="match status" value="1"/>
</dbReference>
<accession>A0A0D6ZBG6</accession>
<dbReference type="SUPFAM" id="SSF55729">
    <property type="entry name" value="Acyl-CoA N-acyltransferases (Nat)"/>
    <property type="match status" value="1"/>
</dbReference>
<dbReference type="RefSeq" id="WP_044392103.1">
    <property type="nucleotide sequence ID" value="NZ_JXIQ01000035.1"/>
</dbReference>
<dbReference type="Proteomes" id="UP000032512">
    <property type="component" value="Unassembled WGS sequence"/>
</dbReference>
<dbReference type="PATRIC" id="fig|285983.3.peg.3778"/>
<keyword evidence="3" id="KW-1185">Reference proteome</keyword>
<evidence type="ECO:0000259" key="1">
    <source>
        <dbReference type="PROSITE" id="PS51186"/>
    </source>
</evidence>
<dbReference type="PROSITE" id="PS51186">
    <property type="entry name" value="GNAT"/>
    <property type="match status" value="1"/>
</dbReference>
<organism evidence="2 3">
    <name type="scientific">Mesobacillus subterraneus</name>
    <dbReference type="NCBI Taxonomy" id="285983"/>
    <lineage>
        <taxon>Bacteria</taxon>
        <taxon>Bacillati</taxon>
        <taxon>Bacillota</taxon>
        <taxon>Bacilli</taxon>
        <taxon>Bacillales</taxon>
        <taxon>Bacillaceae</taxon>
        <taxon>Mesobacillus</taxon>
    </lineage>
</organism>
<dbReference type="PANTHER" id="PTHR41700">
    <property type="entry name" value="GCN5-RELATED N-ACETYLTRANSFERASE"/>
    <property type="match status" value="1"/>
</dbReference>
<dbReference type="EMBL" id="JXIQ01000035">
    <property type="protein sequence ID" value="KIY22837.1"/>
    <property type="molecule type" value="Genomic_DNA"/>
</dbReference>